<name>A0A164T5D0_9AGAM</name>
<protein>
    <submittedName>
        <fullName evidence="2">NAD(P)-binding protein</fullName>
    </submittedName>
</protein>
<keyword evidence="3" id="KW-1185">Reference proteome</keyword>
<reference evidence="2 3" key="1">
    <citation type="journal article" date="2016" name="Mol. Biol. Evol.">
        <title>Comparative Genomics of Early-Diverging Mushroom-Forming Fungi Provides Insights into the Origins of Lignocellulose Decay Capabilities.</title>
        <authorList>
            <person name="Nagy L.G."/>
            <person name="Riley R."/>
            <person name="Tritt A."/>
            <person name="Adam C."/>
            <person name="Daum C."/>
            <person name="Floudas D."/>
            <person name="Sun H."/>
            <person name="Yadav J.S."/>
            <person name="Pangilinan J."/>
            <person name="Larsson K.H."/>
            <person name="Matsuura K."/>
            <person name="Barry K."/>
            <person name="Labutti K."/>
            <person name="Kuo R."/>
            <person name="Ohm R.A."/>
            <person name="Bhattacharya S.S."/>
            <person name="Shirouzu T."/>
            <person name="Yoshinaga Y."/>
            <person name="Martin F.M."/>
            <person name="Grigoriev I.V."/>
            <person name="Hibbett D.S."/>
        </authorList>
    </citation>
    <scope>NUCLEOTIDE SEQUENCE [LARGE SCALE GENOMIC DNA]</scope>
    <source>
        <strain evidence="2 3">HHB9708</strain>
    </source>
</reference>
<dbReference type="Gene3D" id="3.30.1780.10">
    <property type="entry name" value="ornithine cyclodeaminase, domain 1"/>
    <property type="match status" value="1"/>
</dbReference>
<accession>A0A164T5D0</accession>
<gene>
    <name evidence="2" type="ORF">SISNIDRAFT_455842</name>
</gene>
<dbReference type="Proteomes" id="UP000076722">
    <property type="component" value="Unassembled WGS sequence"/>
</dbReference>
<dbReference type="AlphaFoldDB" id="A0A164T5D0"/>
<evidence type="ECO:0000313" key="2">
    <source>
        <dbReference type="EMBL" id="KZS92094.1"/>
    </source>
</evidence>
<dbReference type="GO" id="GO:0005737">
    <property type="term" value="C:cytoplasm"/>
    <property type="evidence" value="ECO:0007669"/>
    <property type="project" value="TreeGrafter"/>
</dbReference>
<sequence length="388" mass="42067">MTLRIISSSDIGTITSSLPPSSLLPLMGQTFHAFSHAQTTTPPRLSITSSNHTTLFMPSRIDSLSTTSVKVVSVPLDGGDKRGLPASTILLDESSGGVRAVMNARNLTAIRTAAGSALSTRIVDLEDPRRVVAFGAGAQIRAHLVILLDLYPTLKEGGEVWIYNRSLGRRVDALVEEMRGRWPKTMFEAREIPQGWRESTKGEREEERELTDDDLVVLGADIIITATCSTMPLIPDYLASLLPPQQNSNHPVPKHTHIILIGSYKPTMHEIPSSLLTSPATSLLLVDSRNDVMKEAGEFIDARILPEELVEIGELVDGEGNILQGSRALEALRTRKEGGDEKEKDGGGRIVTVFKSVGIGAQDVAIAKIVYDRAVEMGLGVVVEDYDS</sequence>
<dbReference type="InterPro" id="IPR036291">
    <property type="entry name" value="NAD(P)-bd_dom_sf"/>
</dbReference>
<dbReference type="EMBL" id="KV419411">
    <property type="protein sequence ID" value="KZS92094.1"/>
    <property type="molecule type" value="Genomic_DNA"/>
</dbReference>
<dbReference type="Gene3D" id="3.40.50.720">
    <property type="entry name" value="NAD(P)-binding Rossmann-like Domain"/>
    <property type="match status" value="1"/>
</dbReference>
<evidence type="ECO:0000256" key="1">
    <source>
        <dbReference type="ARBA" id="ARBA00008903"/>
    </source>
</evidence>
<dbReference type="InterPro" id="IPR003462">
    <property type="entry name" value="ODC_Mu_crystall"/>
</dbReference>
<dbReference type="Pfam" id="PF02423">
    <property type="entry name" value="OCD_Mu_crystall"/>
    <property type="match status" value="2"/>
</dbReference>
<organism evidence="2 3">
    <name type="scientific">Sistotremastrum niveocremeum HHB9708</name>
    <dbReference type="NCBI Taxonomy" id="1314777"/>
    <lineage>
        <taxon>Eukaryota</taxon>
        <taxon>Fungi</taxon>
        <taxon>Dikarya</taxon>
        <taxon>Basidiomycota</taxon>
        <taxon>Agaricomycotina</taxon>
        <taxon>Agaricomycetes</taxon>
        <taxon>Sistotremastrales</taxon>
        <taxon>Sistotremastraceae</taxon>
        <taxon>Sertulicium</taxon>
        <taxon>Sertulicium niveocremeum</taxon>
    </lineage>
</organism>
<dbReference type="OrthoDB" id="41492at2759"/>
<proteinExistence type="inferred from homology"/>
<dbReference type="STRING" id="1314777.A0A164T5D0"/>
<dbReference type="InterPro" id="IPR023401">
    <property type="entry name" value="ODC_N"/>
</dbReference>
<dbReference type="PANTHER" id="PTHR13812:SF19">
    <property type="entry name" value="KETIMINE REDUCTASE MU-CRYSTALLIN"/>
    <property type="match status" value="1"/>
</dbReference>
<dbReference type="PANTHER" id="PTHR13812">
    <property type="entry name" value="KETIMINE REDUCTASE MU-CRYSTALLIN"/>
    <property type="match status" value="1"/>
</dbReference>
<comment type="similarity">
    <text evidence="1">Belongs to the ornithine cyclodeaminase/mu-crystallin family.</text>
</comment>
<evidence type="ECO:0000313" key="3">
    <source>
        <dbReference type="Proteomes" id="UP000076722"/>
    </source>
</evidence>
<dbReference type="SUPFAM" id="SSF51735">
    <property type="entry name" value="NAD(P)-binding Rossmann-fold domains"/>
    <property type="match status" value="1"/>
</dbReference>